<feature type="transmembrane region" description="Helical" evidence="6">
    <location>
        <begin position="313"/>
        <end position="336"/>
    </location>
</feature>
<dbReference type="STRING" id="1295533.A0A1E3HIB4"/>
<keyword evidence="5 6" id="KW-0472">Membrane</keyword>
<feature type="transmembrane region" description="Helical" evidence="6">
    <location>
        <begin position="208"/>
        <end position="229"/>
    </location>
</feature>
<dbReference type="PANTHER" id="PTHR43791">
    <property type="entry name" value="PERMEASE-RELATED"/>
    <property type="match status" value="1"/>
</dbReference>
<evidence type="ECO:0000256" key="4">
    <source>
        <dbReference type="ARBA" id="ARBA00022989"/>
    </source>
</evidence>
<dbReference type="GeneID" id="30157665"/>
<feature type="transmembrane region" description="Helical" evidence="6">
    <location>
        <begin position="178"/>
        <end position="199"/>
    </location>
</feature>
<dbReference type="GO" id="GO:0022857">
    <property type="term" value="F:transmembrane transporter activity"/>
    <property type="evidence" value="ECO:0007669"/>
    <property type="project" value="InterPro"/>
</dbReference>
<dbReference type="InterPro" id="IPR011701">
    <property type="entry name" value="MFS"/>
</dbReference>
<reference evidence="7 8" key="1">
    <citation type="submission" date="2016-06" db="EMBL/GenBank/DDBJ databases">
        <title>Evolution of pathogenesis and genome organization in the Tremellales.</title>
        <authorList>
            <person name="Cuomo C."/>
            <person name="Litvintseva A."/>
            <person name="Heitman J."/>
            <person name="Chen Y."/>
            <person name="Sun S."/>
            <person name="Springer D."/>
            <person name="Dromer F."/>
            <person name="Young S."/>
            <person name="Zeng Q."/>
            <person name="Chapman S."/>
            <person name="Gujja S."/>
            <person name="Saif S."/>
            <person name="Birren B."/>
        </authorList>
    </citation>
    <scope>NUCLEOTIDE SEQUENCE [LARGE SCALE GENOMIC DNA]</scope>
    <source>
        <strain evidence="7 8">CBS 6039</strain>
    </source>
</reference>
<feature type="transmembrane region" description="Helical" evidence="6">
    <location>
        <begin position="469"/>
        <end position="490"/>
    </location>
</feature>
<dbReference type="EMBL" id="AWGJ01000010">
    <property type="protein sequence ID" value="ODN75151.1"/>
    <property type="molecule type" value="Genomic_DNA"/>
</dbReference>
<comment type="caution">
    <text evidence="7">The sequence shown here is derived from an EMBL/GenBank/DDBJ whole genome shotgun (WGS) entry which is preliminary data.</text>
</comment>
<evidence type="ECO:0000256" key="1">
    <source>
        <dbReference type="ARBA" id="ARBA00004141"/>
    </source>
</evidence>
<feature type="transmembrane region" description="Helical" evidence="6">
    <location>
        <begin position="348"/>
        <end position="369"/>
    </location>
</feature>
<dbReference type="OrthoDB" id="6730379at2759"/>
<evidence type="ECO:0000256" key="5">
    <source>
        <dbReference type="ARBA" id="ARBA00023136"/>
    </source>
</evidence>
<comment type="subcellular location">
    <subcellularLocation>
        <location evidence="1">Membrane</location>
        <topology evidence="1">Multi-pass membrane protein</topology>
    </subcellularLocation>
</comment>
<proteinExistence type="predicted"/>
<dbReference type="AlphaFoldDB" id="A0A1E3HIB4"/>
<evidence type="ECO:0000256" key="6">
    <source>
        <dbReference type="SAM" id="Phobius"/>
    </source>
</evidence>
<dbReference type="Gene3D" id="1.20.1250.20">
    <property type="entry name" value="MFS general substrate transporter like domains"/>
    <property type="match status" value="2"/>
</dbReference>
<feature type="transmembrane region" description="Helical" evidence="6">
    <location>
        <begin position="376"/>
        <end position="396"/>
    </location>
</feature>
<feature type="transmembrane region" description="Helical" evidence="6">
    <location>
        <begin position="402"/>
        <end position="424"/>
    </location>
</feature>
<keyword evidence="3 6" id="KW-0812">Transmembrane</keyword>
<sequence>MSLKDDKKQAILSLEDVKDDTEHIEVAPTSTSYDAEQGQPSKKTVNNQLDDAARLLEEAGGHVDYTAEDNKRVLRKIDLFVCLPMCLTYFIQQLDKSSVGYAAVFNLQEETNLKGIEYPWLTSVVYCAQLVCQPLSSYALIVLPVKYWVVFNMTSWSIVTMCTGAAKNFTGLVLARMFLGVFEATIMPSFILITQMWWVRREQSYRTIAYLVANSVAAILGPLLAYAIGKAVEGSSTVKPYQGIFLFMGGISLALVPLIWFMLPNSPTTAKFLRKGNDRLIAIDRLRDNNTGTKASKFKWNQFRETYKDPKTYMWAAMWFCCAVPSGGISAFGGLITKGFGFDAFTTILLQMPLGAIGISGTLISIYITNKFKRRWPVLACVCLFPIAGGCALTQLPPGHTGGLMASYYVAYLFSAIQPLLVSWSNLNCAGTTKRVLTTATMFGALTIGNIVGPQVYLAREAPLYHSGLYVDIGCWCTLLLLVIAMSFHLRQLNRLQEARRVSLGLPANLKDVSIMNIEEAERYREELTEMMRMRRLEGAEGELNDHAFDDMTDFE</sequence>
<dbReference type="RefSeq" id="XP_018990801.1">
    <property type="nucleotide sequence ID" value="XM_019140826.1"/>
</dbReference>
<name>A0A1E3HIB4_9TREE</name>
<evidence type="ECO:0000256" key="3">
    <source>
        <dbReference type="ARBA" id="ARBA00022692"/>
    </source>
</evidence>
<dbReference type="Pfam" id="PF07690">
    <property type="entry name" value="MFS_1"/>
    <property type="match status" value="1"/>
</dbReference>
<feature type="transmembrane region" description="Helical" evidence="6">
    <location>
        <begin position="436"/>
        <end position="457"/>
    </location>
</feature>
<dbReference type="PANTHER" id="PTHR43791:SF59">
    <property type="entry name" value="TRANSPORTER, PUTATIVE (AFU_ORTHOLOGUE AFUA_1G06550)-RELATED"/>
    <property type="match status" value="1"/>
</dbReference>
<protein>
    <recommendedName>
        <fullName evidence="9">Major facilitator superfamily (MFS) profile domain-containing protein</fullName>
    </recommendedName>
</protein>
<dbReference type="SUPFAM" id="SSF103473">
    <property type="entry name" value="MFS general substrate transporter"/>
    <property type="match status" value="1"/>
</dbReference>
<keyword evidence="8" id="KW-1185">Reference proteome</keyword>
<keyword evidence="2" id="KW-0813">Transport</keyword>
<accession>A0A1E3HIB4</accession>
<dbReference type="GO" id="GO:0016020">
    <property type="term" value="C:membrane"/>
    <property type="evidence" value="ECO:0007669"/>
    <property type="project" value="UniProtKB-SubCell"/>
</dbReference>
<evidence type="ECO:0008006" key="9">
    <source>
        <dbReference type="Google" id="ProtNLM"/>
    </source>
</evidence>
<feature type="transmembrane region" description="Helical" evidence="6">
    <location>
        <begin position="241"/>
        <end position="263"/>
    </location>
</feature>
<evidence type="ECO:0000313" key="8">
    <source>
        <dbReference type="Proteomes" id="UP000094065"/>
    </source>
</evidence>
<gene>
    <name evidence="7" type="ORF">L202_06356</name>
</gene>
<dbReference type="Proteomes" id="UP000094065">
    <property type="component" value="Unassembled WGS sequence"/>
</dbReference>
<organism evidence="7 8">
    <name type="scientific">Cryptococcus amylolentus CBS 6039</name>
    <dbReference type="NCBI Taxonomy" id="1295533"/>
    <lineage>
        <taxon>Eukaryota</taxon>
        <taxon>Fungi</taxon>
        <taxon>Dikarya</taxon>
        <taxon>Basidiomycota</taxon>
        <taxon>Agaricomycotina</taxon>
        <taxon>Tremellomycetes</taxon>
        <taxon>Tremellales</taxon>
        <taxon>Cryptococcaceae</taxon>
        <taxon>Cryptococcus</taxon>
    </lineage>
</organism>
<evidence type="ECO:0000313" key="7">
    <source>
        <dbReference type="EMBL" id="ODN75151.1"/>
    </source>
</evidence>
<evidence type="ECO:0000256" key="2">
    <source>
        <dbReference type="ARBA" id="ARBA00022448"/>
    </source>
</evidence>
<dbReference type="InterPro" id="IPR036259">
    <property type="entry name" value="MFS_trans_sf"/>
</dbReference>
<keyword evidence="4 6" id="KW-1133">Transmembrane helix</keyword>